<comment type="caution">
    <text evidence="1">The sequence shown here is derived from an EMBL/GenBank/DDBJ whole genome shotgun (WGS) entry which is preliminary data.</text>
</comment>
<dbReference type="Proteomes" id="UP000886501">
    <property type="component" value="Unassembled WGS sequence"/>
</dbReference>
<reference evidence="1" key="2">
    <citation type="journal article" date="2020" name="Nat. Commun.">
        <title>Large-scale genome sequencing of mycorrhizal fungi provides insights into the early evolution of symbiotic traits.</title>
        <authorList>
            <person name="Miyauchi S."/>
            <person name="Kiss E."/>
            <person name="Kuo A."/>
            <person name="Drula E."/>
            <person name="Kohler A."/>
            <person name="Sanchez-Garcia M."/>
            <person name="Morin E."/>
            <person name="Andreopoulos B."/>
            <person name="Barry K.W."/>
            <person name="Bonito G."/>
            <person name="Buee M."/>
            <person name="Carver A."/>
            <person name="Chen C."/>
            <person name="Cichocki N."/>
            <person name="Clum A."/>
            <person name="Culley D."/>
            <person name="Crous P.W."/>
            <person name="Fauchery L."/>
            <person name="Girlanda M."/>
            <person name="Hayes R.D."/>
            <person name="Keri Z."/>
            <person name="LaButti K."/>
            <person name="Lipzen A."/>
            <person name="Lombard V."/>
            <person name="Magnuson J."/>
            <person name="Maillard F."/>
            <person name="Murat C."/>
            <person name="Nolan M."/>
            <person name="Ohm R.A."/>
            <person name="Pangilinan J."/>
            <person name="Pereira M.F."/>
            <person name="Perotto S."/>
            <person name="Peter M."/>
            <person name="Pfister S."/>
            <person name="Riley R."/>
            <person name="Sitrit Y."/>
            <person name="Stielow J.B."/>
            <person name="Szollosi G."/>
            <person name="Zifcakova L."/>
            <person name="Stursova M."/>
            <person name="Spatafora J.W."/>
            <person name="Tedersoo L."/>
            <person name="Vaario L.M."/>
            <person name="Yamada A."/>
            <person name="Yan M."/>
            <person name="Wang P."/>
            <person name="Xu J."/>
            <person name="Bruns T."/>
            <person name="Baldrian P."/>
            <person name="Vilgalys R."/>
            <person name="Dunand C."/>
            <person name="Henrissat B."/>
            <person name="Grigoriev I.V."/>
            <person name="Hibbett D."/>
            <person name="Nagy L.G."/>
            <person name="Martin F.M."/>
        </authorList>
    </citation>
    <scope>NUCLEOTIDE SEQUENCE</scope>
    <source>
        <strain evidence="1">P2</strain>
    </source>
</reference>
<dbReference type="EMBL" id="MU118036">
    <property type="protein sequence ID" value="KAF9647334.1"/>
    <property type="molecule type" value="Genomic_DNA"/>
</dbReference>
<name>A0ACB6ZCS3_THEGA</name>
<evidence type="ECO:0000313" key="2">
    <source>
        <dbReference type="Proteomes" id="UP000886501"/>
    </source>
</evidence>
<keyword evidence="2" id="KW-1185">Reference proteome</keyword>
<organism evidence="1 2">
    <name type="scientific">Thelephora ganbajun</name>
    <name type="common">Ganba fungus</name>
    <dbReference type="NCBI Taxonomy" id="370292"/>
    <lineage>
        <taxon>Eukaryota</taxon>
        <taxon>Fungi</taxon>
        <taxon>Dikarya</taxon>
        <taxon>Basidiomycota</taxon>
        <taxon>Agaricomycotina</taxon>
        <taxon>Agaricomycetes</taxon>
        <taxon>Thelephorales</taxon>
        <taxon>Thelephoraceae</taxon>
        <taxon>Thelephora</taxon>
    </lineage>
</organism>
<proteinExistence type="predicted"/>
<reference evidence="1" key="1">
    <citation type="submission" date="2019-10" db="EMBL/GenBank/DDBJ databases">
        <authorList>
            <consortium name="DOE Joint Genome Institute"/>
            <person name="Kuo A."/>
            <person name="Miyauchi S."/>
            <person name="Kiss E."/>
            <person name="Drula E."/>
            <person name="Kohler A."/>
            <person name="Sanchez-Garcia M."/>
            <person name="Andreopoulos B."/>
            <person name="Barry K.W."/>
            <person name="Bonito G."/>
            <person name="Buee M."/>
            <person name="Carver A."/>
            <person name="Chen C."/>
            <person name="Cichocki N."/>
            <person name="Clum A."/>
            <person name="Culley D."/>
            <person name="Crous P.W."/>
            <person name="Fauchery L."/>
            <person name="Girlanda M."/>
            <person name="Hayes R."/>
            <person name="Keri Z."/>
            <person name="Labutti K."/>
            <person name="Lipzen A."/>
            <person name="Lombard V."/>
            <person name="Magnuson J."/>
            <person name="Maillard F."/>
            <person name="Morin E."/>
            <person name="Murat C."/>
            <person name="Nolan M."/>
            <person name="Ohm R."/>
            <person name="Pangilinan J."/>
            <person name="Pereira M."/>
            <person name="Perotto S."/>
            <person name="Peter M."/>
            <person name="Riley R."/>
            <person name="Sitrit Y."/>
            <person name="Stielow B."/>
            <person name="Szollosi G."/>
            <person name="Zifcakova L."/>
            <person name="Stursova M."/>
            <person name="Spatafora J.W."/>
            <person name="Tedersoo L."/>
            <person name="Vaario L.-M."/>
            <person name="Yamada A."/>
            <person name="Yan M."/>
            <person name="Wang P."/>
            <person name="Xu J."/>
            <person name="Bruns T."/>
            <person name="Baldrian P."/>
            <person name="Vilgalys R."/>
            <person name="Henrissat B."/>
            <person name="Grigoriev I.V."/>
            <person name="Hibbett D."/>
            <person name="Nagy L.G."/>
            <person name="Martin F.M."/>
        </authorList>
    </citation>
    <scope>NUCLEOTIDE SEQUENCE</scope>
    <source>
        <strain evidence="1">P2</strain>
    </source>
</reference>
<accession>A0ACB6ZCS3</accession>
<sequence>MSTSNTPPQLRGSEPGLLDGTQPSRLLRDPASKLYFASFDPFTARQDDGAERLRNLSLSEQLYRPKRVVVEITPTGSFWRFVPRVTKDDDLKDEEHWPRLVDISGTIYDCSQDQWDIYMLDPAHTCVYKPRPEICTIIPNPNYTKNTPSDPSTSKRALSPVSPNDNDLPSHTHKKRRTDPEDEEGEVEQLLSSELPKWRPKPPRAHSKSRQPVNKKPTPTISTQPSLEPVQELQDTDMEELAGMPTPANSQPTKTEKRKGTLSSLTSNLDAGEVHSPSTFRPSKRMRTESLTPNRPRHHSKTREERGRQRAQQKKKEWNEKTRKAREDAFIQELFNSHPCHSRPPPRSEPDVISDDSSDEAEEVDPIEVEKRKIEESQRKIAELERDKPLWEAARKERERREQEEERERQAAKRARERRAEGERKEREYRERMAREVEERQKREQEERQRQEKERKHTQNRARWARGPWTIQRALERYRLLCEQFDNAKFSSEGPLTFDDIPWPILHCTFSVEDIEWSAVENFFTSVKPHMRIQDYKVFVEKSHRRFHPDRWRARGLLKSMQDDDERGFVEVAANTVAQALTPLWREAKGN</sequence>
<gene>
    <name evidence="1" type="ORF">BDM02DRAFT_3098341</name>
</gene>
<protein>
    <submittedName>
        <fullName evidence="1">Uncharacterized protein</fullName>
    </submittedName>
</protein>
<evidence type="ECO:0000313" key="1">
    <source>
        <dbReference type="EMBL" id="KAF9647334.1"/>
    </source>
</evidence>